<evidence type="ECO:0000313" key="3">
    <source>
        <dbReference type="Proteomes" id="UP000008827"/>
    </source>
</evidence>
<evidence type="ECO:0000313" key="2">
    <source>
        <dbReference type="EnsemblPlants" id="KRH15527"/>
    </source>
</evidence>
<dbReference type="InParanoid" id="A0A0R0GC20"/>
<dbReference type="Gramene" id="KRH15527">
    <property type="protein sequence ID" value="KRH15527"/>
    <property type="gene ID" value="GLYMA_14G094300"/>
</dbReference>
<evidence type="ECO:0000313" key="1">
    <source>
        <dbReference type="EMBL" id="KRH15527.1"/>
    </source>
</evidence>
<reference evidence="2" key="2">
    <citation type="submission" date="2018-02" db="UniProtKB">
        <authorList>
            <consortium name="EnsemblPlants"/>
        </authorList>
    </citation>
    <scope>IDENTIFICATION</scope>
    <source>
        <strain evidence="2">Williams 82</strain>
    </source>
</reference>
<keyword evidence="3" id="KW-1185">Reference proteome</keyword>
<name>A0A0R0GC20_SOYBN</name>
<dbReference type="EMBL" id="CM000847">
    <property type="protein sequence ID" value="KRH15527.1"/>
    <property type="molecule type" value="Genomic_DNA"/>
</dbReference>
<accession>A0A0R0GC20</accession>
<sequence length="90" mass="10792">MQRHFCKVYKRGTTKNTTKDFIDHICLGNFTSPNDMAHIIHAIKLFIYDFFKQHHDLISHSISKVIEQLYSHPLSFFQIIYNTTFFLFLH</sequence>
<dbReference type="EnsemblPlants" id="KRH15527">
    <property type="protein sequence ID" value="KRH15527"/>
    <property type="gene ID" value="GLYMA_14G094300"/>
</dbReference>
<organism evidence="1">
    <name type="scientific">Glycine max</name>
    <name type="common">Soybean</name>
    <name type="synonym">Glycine hispida</name>
    <dbReference type="NCBI Taxonomy" id="3847"/>
    <lineage>
        <taxon>Eukaryota</taxon>
        <taxon>Viridiplantae</taxon>
        <taxon>Streptophyta</taxon>
        <taxon>Embryophyta</taxon>
        <taxon>Tracheophyta</taxon>
        <taxon>Spermatophyta</taxon>
        <taxon>Magnoliopsida</taxon>
        <taxon>eudicotyledons</taxon>
        <taxon>Gunneridae</taxon>
        <taxon>Pentapetalae</taxon>
        <taxon>rosids</taxon>
        <taxon>fabids</taxon>
        <taxon>Fabales</taxon>
        <taxon>Fabaceae</taxon>
        <taxon>Papilionoideae</taxon>
        <taxon>50 kb inversion clade</taxon>
        <taxon>NPAAA clade</taxon>
        <taxon>indigoferoid/millettioid clade</taxon>
        <taxon>Phaseoleae</taxon>
        <taxon>Glycine</taxon>
        <taxon>Glycine subgen. Soja</taxon>
    </lineage>
</organism>
<gene>
    <name evidence="1" type="ORF">GLYMA_14G094300</name>
</gene>
<dbReference type="SMR" id="A0A0R0GC20"/>
<proteinExistence type="predicted"/>
<dbReference type="AlphaFoldDB" id="A0A0R0GC20"/>
<dbReference type="Proteomes" id="UP000008827">
    <property type="component" value="Chromosome 14"/>
</dbReference>
<reference evidence="1 2" key="1">
    <citation type="journal article" date="2010" name="Nature">
        <title>Genome sequence of the palaeopolyploid soybean.</title>
        <authorList>
            <person name="Schmutz J."/>
            <person name="Cannon S.B."/>
            <person name="Schlueter J."/>
            <person name="Ma J."/>
            <person name="Mitros T."/>
            <person name="Nelson W."/>
            <person name="Hyten D.L."/>
            <person name="Song Q."/>
            <person name="Thelen J.J."/>
            <person name="Cheng J."/>
            <person name="Xu D."/>
            <person name="Hellsten U."/>
            <person name="May G.D."/>
            <person name="Yu Y."/>
            <person name="Sakurai T."/>
            <person name="Umezawa T."/>
            <person name="Bhattacharyya M.K."/>
            <person name="Sandhu D."/>
            <person name="Valliyodan B."/>
            <person name="Lindquist E."/>
            <person name="Peto M."/>
            <person name="Grant D."/>
            <person name="Shu S."/>
            <person name="Goodstein D."/>
            <person name="Barry K."/>
            <person name="Futrell-Griggs M."/>
            <person name="Abernathy B."/>
            <person name="Du J."/>
            <person name="Tian Z."/>
            <person name="Zhu L."/>
            <person name="Gill N."/>
            <person name="Joshi T."/>
            <person name="Libault M."/>
            <person name="Sethuraman A."/>
            <person name="Zhang X.-C."/>
            <person name="Shinozaki K."/>
            <person name="Nguyen H.T."/>
            <person name="Wing R.A."/>
            <person name="Cregan P."/>
            <person name="Specht J."/>
            <person name="Grimwood J."/>
            <person name="Rokhsar D."/>
            <person name="Stacey G."/>
            <person name="Shoemaker R.C."/>
            <person name="Jackson S.A."/>
        </authorList>
    </citation>
    <scope>NUCLEOTIDE SEQUENCE</scope>
    <source>
        <strain evidence="2">cv. Williams 82</strain>
        <tissue evidence="1">Callus</tissue>
    </source>
</reference>
<protein>
    <submittedName>
        <fullName evidence="1 2">Uncharacterized protein</fullName>
    </submittedName>
</protein>
<reference evidence="1" key="3">
    <citation type="submission" date="2018-07" db="EMBL/GenBank/DDBJ databases">
        <title>WGS assembly of Glycine max.</title>
        <authorList>
            <person name="Schmutz J."/>
            <person name="Cannon S."/>
            <person name="Schlueter J."/>
            <person name="Ma J."/>
            <person name="Mitros T."/>
            <person name="Nelson W."/>
            <person name="Hyten D."/>
            <person name="Song Q."/>
            <person name="Thelen J."/>
            <person name="Cheng J."/>
            <person name="Xu D."/>
            <person name="Hellsten U."/>
            <person name="May G."/>
            <person name="Yu Y."/>
            <person name="Sakurai T."/>
            <person name="Umezawa T."/>
            <person name="Bhattacharyya M."/>
            <person name="Sandhu D."/>
            <person name="Valliyodan B."/>
            <person name="Lindquist E."/>
            <person name="Peto M."/>
            <person name="Grant D."/>
            <person name="Shu S."/>
            <person name="Goodstein D."/>
            <person name="Barry K."/>
            <person name="Futrell-Griggs M."/>
            <person name="Abernathy B."/>
            <person name="Du J."/>
            <person name="Tian Z."/>
            <person name="Zhu L."/>
            <person name="Gill N."/>
            <person name="Joshi T."/>
            <person name="Libault M."/>
            <person name="Sethuraman A."/>
            <person name="Zhang X."/>
            <person name="Shinozaki K."/>
            <person name="Nguyen H."/>
            <person name="Wing R."/>
            <person name="Cregan P."/>
            <person name="Specht J."/>
            <person name="Grimwood J."/>
            <person name="Rokhsar D."/>
            <person name="Stacey G."/>
            <person name="Shoemaker R."/>
            <person name="Jackson S."/>
        </authorList>
    </citation>
    <scope>NUCLEOTIDE SEQUENCE</scope>
    <source>
        <tissue evidence="1">Callus</tissue>
    </source>
</reference>